<reference evidence="21 22" key="1">
    <citation type="journal article" date="2013" name="Genome Announc.">
        <title>Genome Sequence of Staphylococcus massiliensis Strain S46, Isolated from the Surface of Healthy Human Skin.</title>
        <authorList>
            <person name="Srivastav R."/>
            <person name="Singh A."/>
            <person name="Jangir P.K."/>
            <person name="Kumari C."/>
            <person name="Muduli S."/>
            <person name="Sharma R."/>
        </authorList>
    </citation>
    <scope>NUCLEOTIDE SEQUENCE [LARGE SCALE GENOMIC DNA]</scope>
    <source>
        <strain evidence="21 22">S46</strain>
    </source>
</reference>
<keyword evidence="9 16" id="KW-0274">FAD</keyword>
<dbReference type="GO" id="GO:0050660">
    <property type="term" value="F:flavin adenine dinucleotide binding"/>
    <property type="evidence" value="ECO:0007669"/>
    <property type="project" value="InterPro"/>
</dbReference>
<dbReference type="PANTHER" id="PTHR22912">
    <property type="entry name" value="DISULFIDE OXIDOREDUCTASE"/>
    <property type="match status" value="1"/>
</dbReference>
<dbReference type="OrthoDB" id="9800167at2"/>
<evidence type="ECO:0000259" key="19">
    <source>
        <dbReference type="Pfam" id="PF02852"/>
    </source>
</evidence>
<evidence type="ECO:0000256" key="11">
    <source>
        <dbReference type="ARBA" id="ARBA00023027"/>
    </source>
</evidence>
<feature type="binding site" evidence="16">
    <location>
        <begin position="188"/>
        <end position="195"/>
    </location>
    <ligand>
        <name>NAD(+)</name>
        <dbReference type="ChEBI" id="CHEBI:57540"/>
    </ligand>
</feature>
<evidence type="ECO:0000256" key="3">
    <source>
        <dbReference type="ARBA" id="ARBA00004496"/>
    </source>
</evidence>
<dbReference type="InterPro" id="IPR050151">
    <property type="entry name" value="Class-I_Pyr_Nuc-Dis_Oxidored"/>
</dbReference>
<dbReference type="GO" id="GO:0016020">
    <property type="term" value="C:membrane"/>
    <property type="evidence" value="ECO:0007669"/>
    <property type="project" value="UniProtKB-SubCell"/>
</dbReference>
<keyword evidence="16" id="KW-0547">Nucleotide-binding</keyword>
<dbReference type="PRINTS" id="PR00411">
    <property type="entry name" value="PNDRDTASEI"/>
</dbReference>
<dbReference type="PIRSF" id="PIRSF000350">
    <property type="entry name" value="Mercury_reductase_MerA"/>
    <property type="match status" value="1"/>
</dbReference>
<dbReference type="InterPro" id="IPR016156">
    <property type="entry name" value="FAD/NAD-linked_Rdtase_dimer_sf"/>
</dbReference>
<dbReference type="InterPro" id="IPR006258">
    <property type="entry name" value="Lipoamide_DH"/>
</dbReference>
<dbReference type="Pfam" id="PF07992">
    <property type="entry name" value="Pyr_redox_2"/>
    <property type="match status" value="1"/>
</dbReference>
<keyword evidence="22" id="KW-1185">Reference proteome</keyword>
<dbReference type="Gene3D" id="3.30.390.30">
    <property type="match status" value="1"/>
</dbReference>
<dbReference type="PRINTS" id="PR00368">
    <property type="entry name" value="FADPNR"/>
</dbReference>
<keyword evidence="8 18" id="KW-0285">Flavoprotein</keyword>
<feature type="binding site" evidence="16">
    <location>
        <position position="275"/>
    </location>
    <ligand>
        <name>NAD(+)</name>
        <dbReference type="ChEBI" id="CHEBI:57540"/>
    </ligand>
</feature>
<evidence type="ECO:0000256" key="13">
    <source>
        <dbReference type="ARBA" id="ARBA00023284"/>
    </source>
</evidence>
<evidence type="ECO:0000256" key="10">
    <source>
        <dbReference type="ARBA" id="ARBA00023002"/>
    </source>
</evidence>
<dbReference type="FunFam" id="3.30.390.30:FF:000001">
    <property type="entry name" value="Dihydrolipoyl dehydrogenase"/>
    <property type="match status" value="1"/>
</dbReference>
<keyword evidence="10 18" id="KW-0560">Oxidoreductase</keyword>
<dbReference type="EMBL" id="AMSQ01000004">
    <property type="protein sequence ID" value="EKU49847.1"/>
    <property type="molecule type" value="Genomic_DNA"/>
</dbReference>
<evidence type="ECO:0000256" key="17">
    <source>
        <dbReference type="PIRSR" id="PIRSR000350-4"/>
    </source>
</evidence>
<keyword evidence="13 18" id="KW-0676">Redox-active center</keyword>
<evidence type="ECO:0000256" key="15">
    <source>
        <dbReference type="PIRSR" id="PIRSR000350-2"/>
    </source>
</evidence>
<dbReference type="Gene3D" id="3.50.50.60">
    <property type="entry name" value="FAD/NAD(P)-binding domain"/>
    <property type="match status" value="2"/>
</dbReference>
<comment type="catalytic activity">
    <reaction evidence="14 18">
        <text>N(6)-[(R)-dihydrolipoyl]-L-lysyl-[protein] + NAD(+) = N(6)-[(R)-lipoyl]-L-lysyl-[protein] + NADH + H(+)</text>
        <dbReference type="Rhea" id="RHEA:15045"/>
        <dbReference type="Rhea" id="RHEA-COMP:10474"/>
        <dbReference type="Rhea" id="RHEA-COMP:10475"/>
        <dbReference type="ChEBI" id="CHEBI:15378"/>
        <dbReference type="ChEBI" id="CHEBI:57540"/>
        <dbReference type="ChEBI" id="CHEBI:57945"/>
        <dbReference type="ChEBI" id="CHEBI:83099"/>
        <dbReference type="ChEBI" id="CHEBI:83100"/>
        <dbReference type="EC" id="1.8.1.4"/>
    </reaction>
</comment>
<comment type="caution">
    <text evidence="21">The sequence shown here is derived from an EMBL/GenBank/DDBJ whole genome shotgun (WGS) entry which is preliminary data.</text>
</comment>
<dbReference type="GO" id="GO:0005737">
    <property type="term" value="C:cytoplasm"/>
    <property type="evidence" value="ECO:0007669"/>
    <property type="project" value="UniProtKB-SubCell"/>
</dbReference>
<dbReference type="InterPro" id="IPR004099">
    <property type="entry name" value="Pyr_nucl-diS_OxRdtase_dimer"/>
</dbReference>
<dbReference type="SUPFAM" id="SSF51905">
    <property type="entry name" value="FAD/NAD(P)-binding domain"/>
    <property type="match status" value="1"/>
</dbReference>
<dbReference type="eggNOG" id="COG1249">
    <property type="taxonomic scope" value="Bacteria"/>
</dbReference>
<dbReference type="STRING" id="1229783.C273_03095"/>
<evidence type="ECO:0000256" key="9">
    <source>
        <dbReference type="ARBA" id="ARBA00022827"/>
    </source>
</evidence>
<feature type="binding site" evidence="16">
    <location>
        <position position="115"/>
    </location>
    <ligand>
        <name>FAD</name>
        <dbReference type="ChEBI" id="CHEBI:57692"/>
    </ligand>
</feature>
<feature type="domain" description="FAD/NAD(P)-binding" evidence="20">
    <location>
        <begin position="6"/>
        <end position="331"/>
    </location>
</feature>
<feature type="domain" description="Pyridine nucleotide-disulphide oxidoreductase dimerisation" evidence="19">
    <location>
        <begin position="351"/>
        <end position="461"/>
    </location>
</feature>
<dbReference type="InterPro" id="IPR001100">
    <property type="entry name" value="Pyr_nuc-diS_OxRdtase"/>
</dbReference>
<accession>K9B4W6</accession>
<feature type="binding site" evidence="16">
    <location>
        <position position="52"/>
    </location>
    <ligand>
        <name>FAD</name>
        <dbReference type="ChEBI" id="CHEBI:57692"/>
    </ligand>
</feature>
<dbReference type="EC" id="1.8.1.4" evidence="5 18"/>
<keyword evidence="7" id="KW-0963">Cytoplasm</keyword>
<feature type="binding site" evidence="16">
    <location>
        <position position="316"/>
    </location>
    <ligand>
        <name>FAD</name>
        <dbReference type="ChEBI" id="CHEBI:57692"/>
    </ligand>
</feature>
<dbReference type="PROSITE" id="PS00076">
    <property type="entry name" value="PYRIDINE_REDOX_1"/>
    <property type="match status" value="1"/>
</dbReference>
<dbReference type="InterPro" id="IPR012999">
    <property type="entry name" value="Pyr_OxRdtase_I_AS"/>
</dbReference>
<evidence type="ECO:0000256" key="1">
    <source>
        <dbReference type="ARBA" id="ARBA00002052"/>
    </source>
</evidence>
<dbReference type="Pfam" id="PF02852">
    <property type="entry name" value="Pyr_redox_dim"/>
    <property type="match status" value="1"/>
</dbReference>
<dbReference type="Proteomes" id="UP000009885">
    <property type="component" value="Unassembled WGS sequence"/>
</dbReference>
<dbReference type="NCBIfam" id="TIGR01350">
    <property type="entry name" value="lipoamide_DH"/>
    <property type="match status" value="1"/>
</dbReference>
<keyword evidence="12" id="KW-1015">Disulfide bond</keyword>
<evidence type="ECO:0000256" key="5">
    <source>
        <dbReference type="ARBA" id="ARBA00012608"/>
    </source>
</evidence>
<dbReference type="InterPro" id="IPR023753">
    <property type="entry name" value="FAD/NAD-binding_dom"/>
</dbReference>
<evidence type="ECO:0000259" key="20">
    <source>
        <dbReference type="Pfam" id="PF07992"/>
    </source>
</evidence>
<comment type="cofactor">
    <cofactor evidence="16 18">
        <name>FAD</name>
        <dbReference type="ChEBI" id="CHEBI:57692"/>
    </cofactor>
    <text evidence="16 18">Binds 1 FAD per subunit.</text>
</comment>
<evidence type="ECO:0000256" key="14">
    <source>
        <dbReference type="ARBA" id="ARBA00049187"/>
    </source>
</evidence>
<dbReference type="GO" id="GO:0004148">
    <property type="term" value="F:dihydrolipoyl dehydrogenase (NADH) activity"/>
    <property type="evidence" value="ECO:0007669"/>
    <property type="project" value="UniProtKB-EC"/>
</dbReference>
<dbReference type="SUPFAM" id="SSF55424">
    <property type="entry name" value="FAD/NAD-linked reductases, dimerisation (C-terminal) domain"/>
    <property type="match status" value="1"/>
</dbReference>
<feature type="binding site" evidence="16">
    <location>
        <begin position="151"/>
        <end position="153"/>
    </location>
    <ligand>
        <name>FAD</name>
        <dbReference type="ChEBI" id="CHEBI:57692"/>
    </ligand>
</feature>
<evidence type="ECO:0000256" key="4">
    <source>
        <dbReference type="ARBA" id="ARBA00007532"/>
    </source>
</evidence>
<evidence type="ECO:0000256" key="6">
    <source>
        <dbReference type="ARBA" id="ARBA00016961"/>
    </source>
</evidence>
<comment type="subcellular location">
    <subcellularLocation>
        <location evidence="3">Cytoplasm</location>
    </subcellularLocation>
    <subcellularLocation>
        <location evidence="2">Membrane</location>
        <topology evidence="2">Peripheral membrane protein</topology>
    </subcellularLocation>
</comment>
<organism evidence="21 22">
    <name type="scientific">Staphylococcus massiliensis S46</name>
    <dbReference type="NCBI Taxonomy" id="1229783"/>
    <lineage>
        <taxon>Bacteria</taxon>
        <taxon>Bacillati</taxon>
        <taxon>Bacillota</taxon>
        <taxon>Bacilli</taxon>
        <taxon>Bacillales</taxon>
        <taxon>Staphylococcaceae</taxon>
        <taxon>Staphylococcus</taxon>
    </lineage>
</organism>
<dbReference type="AlphaFoldDB" id="K9B4W6"/>
<protein>
    <recommendedName>
        <fullName evidence="6 18">Dihydrolipoyl dehydrogenase</fullName>
        <ecNumber evidence="5 18">1.8.1.4</ecNumber>
    </recommendedName>
</protein>
<evidence type="ECO:0000256" key="18">
    <source>
        <dbReference type="RuleBase" id="RU003692"/>
    </source>
</evidence>
<evidence type="ECO:0000313" key="22">
    <source>
        <dbReference type="Proteomes" id="UP000009885"/>
    </source>
</evidence>
<comment type="function">
    <text evidence="1">Lipoamide dehydrogenase is a component of the alpha-ketoacid dehydrogenase complexes.</text>
</comment>
<dbReference type="PATRIC" id="fig|1229783.3.peg.624"/>
<evidence type="ECO:0000256" key="8">
    <source>
        <dbReference type="ARBA" id="ARBA00022630"/>
    </source>
</evidence>
<dbReference type="GO" id="GO:0006103">
    <property type="term" value="P:2-oxoglutarate metabolic process"/>
    <property type="evidence" value="ECO:0007669"/>
    <property type="project" value="TreeGrafter"/>
</dbReference>
<name>K9B4W6_9STAP</name>
<feature type="binding site" evidence="16">
    <location>
        <position position="211"/>
    </location>
    <ligand>
        <name>NAD(+)</name>
        <dbReference type="ChEBI" id="CHEBI:57540"/>
    </ligand>
</feature>
<keyword evidence="11 16" id="KW-0520">NAD</keyword>
<dbReference type="PANTHER" id="PTHR22912:SF217">
    <property type="entry name" value="DIHYDROLIPOYL DEHYDROGENASE"/>
    <property type="match status" value="1"/>
</dbReference>
<evidence type="ECO:0000256" key="12">
    <source>
        <dbReference type="ARBA" id="ARBA00023157"/>
    </source>
</evidence>
<comment type="miscellaneous">
    <text evidence="18">The active site is a redox-active disulfide bond.</text>
</comment>
<dbReference type="RefSeq" id="WP_009382502.1">
    <property type="nucleotide sequence ID" value="NZ_AMSQ01000004.1"/>
</dbReference>
<evidence type="ECO:0000256" key="16">
    <source>
        <dbReference type="PIRSR" id="PIRSR000350-3"/>
    </source>
</evidence>
<evidence type="ECO:0000256" key="2">
    <source>
        <dbReference type="ARBA" id="ARBA00004170"/>
    </source>
</evidence>
<comment type="similarity">
    <text evidence="4 18">Belongs to the class-I pyridine nucleotide-disulfide oxidoreductase family.</text>
</comment>
<dbReference type="InterPro" id="IPR036188">
    <property type="entry name" value="FAD/NAD-bd_sf"/>
</dbReference>
<evidence type="ECO:0000313" key="21">
    <source>
        <dbReference type="EMBL" id="EKU49847.1"/>
    </source>
</evidence>
<feature type="disulfide bond" description="Redox-active" evidence="17">
    <location>
        <begin position="43"/>
        <end position="48"/>
    </location>
</feature>
<sequence>MSKEQYDLVVIGGGTAGYAAAIRASQLKKSVALVEEHQLGGTCLHRGCIPTKALLKSAKVLDTIKHASEFGIETEAFKLNVDQIFGRKDTVVNQMYQGVKHLMKQNKIDVYHGRGRLLGSSIFSPQSGTVSVEYEDGESELLPNHHVLITTGSKPMSLPFLPFDHKQILSSDDLLQMTSFPDSIAIIGGGVIGIEFASMLNDFGVDVHIIEGSSSILPNESPRIVTQLRRAFQEKGIHIYENVMFDEDAIKQGDTVSIQLQDQTIEVEKVLVAIGRAPLTDDLGLNNTKVQLDDRNFIQVSDYMQTDDSHIYAAGDCIGQLQLAHVGSKEGITAVEHMFDQRPIEIDYNKMPKCIYAQPEIASIGMTFEAAKSQGFKAKKHKVPFQANSKAVIESLTPQDGMCEMVVEEGSNEILGLSMIGPNVTELINEVSLLQFMNGSTLELGLTTHAHPSIGEVLMEMGLKTENSAIHV</sequence>
<gene>
    <name evidence="21" type="ORF">C273_03095</name>
</gene>
<proteinExistence type="inferred from homology"/>
<feature type="active site" description="Proton acceptor" evidence="15">
    <location>
        <position position="451"/>
    </location>
</feature>
<evidence type="ECO:0000256" key="7">
    <source>
        <dbReference type="ARBA" id="ARBA00022490"/>
    </source>
</evidence>